<keyword evidence="10" id="KW-1185">Reference proteome</keyword>
<organism evidence="9 10">
    <name type="scientific">Penicillium nordicum</name>
    <dbReference type="NCBI Taxonomy" id="229535"/>
    <lineage>
        <taxon>Eukaryota</taxon>
        <taxon>Fungi</taxon>
        <taxon>Dikarya</taxon>
        <taxon>Ascomycota</taxon>
        <taxon>Pezizomycotina</taxon>
        <taxon>Eurotiomycetes</taxon>
        <taxon>Eurotiomycetidae</taxon>
        <taxon>Eurotiales</taxon>
        <taxon>Aspergillaceae</taxon>
        <taxon>Penicillium</taxon>
    </lineage>
</organism>
<evidence type="ECO:0000256" key="7">
    <source>
        <dbReference type="SAM" id="MobiDB-lite"/>
    </source>
</evidence>
<feature type="compositionally biased region" description="Basic residues" evidence="7">
    <location>
        <begin position="361"/>
        <end position="372"/>
    </location>
</feature>
<feature type="compositionally biased region" description="Acidic residues" evidence="7">
    <location>
        <begin position="311"/>
        <end position="321"/>
    </location>
</feature>
<dbReference type="STRING" id="229535.A0A0N0RXX1"/>
<name>A0A0N0RXX1_9EURO</name>
<feature type="transmembrane region" description="Helical" evidence="8">
    <location>
        <begin position="266"/>
        <end position="292"/>
    </location>
</feature>
<evidence type="ECO:0000256" key="6">
    <source>
        <dbReference type="ARBA" id="ARBA00023136"/>
    </source>
</evidence>
<dbReference type="Pfam" id="PF06775">
    <property type="entry name" value="Seipin"/>
    <property type="match status" value="1"/>
</dbReference>
<comment type="subcellular location">
    <subcellularLocation>
        <location evidence="1">Endoplasmic reticulum membrane</location>
        <topology evidence="1">Multi-pass membrane protein</topology>
    </subcellularLocation>
</comment>
<feature type="transmembrane region" description="Helical" evidence="8">
    <location>
        <begin position="60"/>
        <end position="87"/>
    </location>
</feature>
<dbReference type="OrthoDB" id="3990054at2759"/>
<dbReference type="GO" id="GO:0006629">
    <property type="term" value="P:lipid metabolic process"/>
    <property type="evidence" value="ECO:0007669"/>
    <property type="project" value="UniProtKB-KW"/>
</dbReference>
<evidence type="ECO:0008006" key="11">
    <source>
        <dbReference type="Google" id="ProtNLM"/>
    </source>
</evidence>
<dbReference type="AlphaFoldDB" id="A0A0N0RXX1"/>
<keyword evidence="3" id="KW-0256">Endoplasmic reticulum</keyword>
<evidence type="ECO:0000256" key="5">
    <source>
        <dbReference type="ARBA" id="ARBA00023098"/>
    </source>
</evidence>
<evidence type="ECO:0000256" key="8">
    <source>
        <dbReference type="SAM" id="Phobius"/>
    </source>
</evidence>
<feature type="compositionally biased region" description="Basic and acidic residues" evidence="7">
    <location>
        <begin position="322"/>
        <end position="333"/>
    </location>
</feature>
<keyword evidence="5" id="KW-0443">Lipid metabolism</keyword>
<dbReference type="EMBL" id="LHQQ01000223">
    <property type="protein sequence ID" value="KOS39022.1"/>
    <property type="molecule type" value="Genomic_DNA"/>
</dbReference>
<protein>
    <recommendedName>
        <fullName evidence="11">Seipin</fullName>
    </recommendedName>
</protein>
<dbReference type="PANTHER" id="PTHR21212">
    <property type="entry name" value="BERNARDINELLI-SEIP CONGENITAL LIPODYSTROPHY 2 HOMOLOG BSCL2 PROTEIN"/>
    <property type="match status" value="1"/>
</dbReference>
<dbReference type="CDD" id="cd23995">
    <property type="entry name" value="Seipin_BSCL2_like"/>
    <property type="match status" value="1"/>
</dbReference>
<evidence type="ECO:0000256" key="1">
    <source>
        <dbReference type="ARBA" id="ARBA00004477"/>
    </source>
</evidence>
<gene>
    <name evidence="9" type="ORF">ACN38_g10153</name>
</gene>
<evidence type="ECO:0000313" key="10">
    <source>
        <dbReference type="Proteomes" id="UP000037696"/>
    </source>
</evidence>
<dbReference type="GO" id="GO:0140042">
    <property type="term" value="P:lipid droplet formation"/>
    <property type="evidence" value="ECO:0007669"/>
    <property type="project" value="UniProtKB-ARBA"/>
</dbReference>
<evidence type="ECO:0000256" key="4">
    <source>
        <dbReference type="ARBA" id="ARBA00022989"/>
    </source>
</evidence>
<keyword evidence="2 8" id="KW-0812">Transmembrane</keyword>
<keyword evidence="6 8" id="KW-0472">Membrane</keyword>
<feature type="region of interest" description="Disordered" evidence="7">
    <location>
        <begin position="301"/>
        <end position="372"/>
    </location>
</feature>
<comment type="caution">
    <text evidence="9">The sequence shown here is derived from an EMBL/GenBank/DDBJ whole genome shotgun (WGS) entry which is preliminary data.</text>
</comment>
<sequence>MLIYYSYDHSYFCQLSIPSAMADSEFGDESQYGPSSTRAVIMDAVLAPFRVLVSKSALRLYLNTLLFMGAAAFLIGISAIAYGIFYFKFIPTVGLQREVHLQFGNGNPWGTANFDSEFVALQPYDVSVTLELPRTPSNLNTGNFMLDLTLFSSRPASSLLPGPNNAPISQARRPAIMTYASPLVDVARRAARLPLYVVGWYRESETLEVPMMEQLEFATGVQNLPQSLRLEIQSDLKMQIYTARVEFRARLTGLRWLMYRWKITSFVVFSSLFWSVSILSAGLTWLAMTWVLGTEPKNEIKEEPEVSIKEDLEEQDTSDESPEVKREEPEEQGRMLLSSYPAEGDEAGAGSGLESAEARGVQRRRSHLTQTD</sequence>
<evidence type="ECO:0000313" key="9">
    <source>
        <dbReference type="EMBL" id="KOS39022.1"/>
    </source>
</evidence>
<feature type="compositionally biased region" description="Basic and acidic residues" evidence="7">
    <location>
        <begin position="301"/>
        <end position="310"/>
    </location>
</feature>
<keyword evidence="4 8" id="KW-1133">Transmembrane helix</keyword>
<proteinExistence type="predicted"/>
<dbReference type="Proteomes" id="UP000037696">
    <property type="component" value="Unassembled WGS sequence"/>
</dbReference>
<reference evidence="9 10" key="1">
    <citation type="submission" date="2015-08" db="EMBL/GenBank/DDBJ databases">
        <title>Genome sequencing of Penicillium nordicum.</title>
        <authorList>
            <person name="Nguyen H.D."/>
            <person name="Seifert K.A."/>
        </authorList>
    </citation>
    <scope>NUCLEOTIDE SEQUENCE [LARGE SCALE GENOMIC DNA]</scope>
    <source>
        <strain evidence="9 10">DAOMC 185683</strain>
    </source>
</reference>
<dbReference type="PANTHER" id="PTHR21212:SF0">
    <property type="entry name" value="SEIPIN"/>
    <property type="match status" value="1"/>
</dbReference>
<evidence type="ECO:0000256" key="2">
    <source>
        <dbReference type="ARBA" id="ARBA00022692"/>
    </source>
</evidence>
<accession>A0A0N0RXX1</accession>
<dbReference type="InterPro" id="IPR009617">
    <property type="entry name" value="Seipin"/>
</dbReference>
<dbReference type="GO" id="GO:0005789">
    <property type="term" value="C:endoplasmic reticulum membrane"/>
    <property type="evidence" value="ECO:0007669"/>
    <property type="project" value="UniProtKB-SubCell"/>
</dbReference>
<evidence type="ECO:0000256" key="3">
    <source>
        <dbReference type="ARBA" id="ARBA00022824"/>
    </source>
</evidence>